<accession>A0A9X6NJ60</accession>
<keyword evidence="4" id="KW-1185">Reference proteome</keyword>
<proteinExistence type="predicted"/>
<comment type="caution">
    <text evidence="3">The sequence shown here is derived from an EMBL/GenBank/DDBJ whole genome shotgun (WGS) entry which is preliminary data.</text>
</comment>
<reference evidence="4" key="1">
    <citation type="submission" date="2017-01" db="EMBL/GenBank/DDBJ databases">
        <title>Comparative genomics of anhydrobiosis in the tardigrade Hypsibius dujardini.</title>
        <authorList>
            <person name="Yoshida Y."/>
            <person name="Koutsovoulos G."/>
            <person name="Laetsch D."/>
            <person name="Stevens L."/>
            <person name="Kumar S."/>
            <person name="Horikawa D."/>
            <person name="Ishino K."/>
            <person name="Komine S."/>
            <person name="Tomita M."/>
            <person name="Blaxter M."/>
            <person name="Arakawa K."/>
        </authorList>
    </citation>
    <scope>NUCLEOTIDE SEQUENCE [LARGE SCALE GENOMIC DNA]</scope>
    <source>
        <strain evidence="4">Z151</strain>
    </source>
</reference>
<evidence type="ECO:0000313" key="4">
    <source>
        <dbReference type="Proteomes" id="UP000192578"/>
    </source>
</evidence>
<dbReference type="Pfam" id="PF13837">
    <property type="entry name" value="Myb_DNA-bind_4"/>
    <property type="match status" value="1"/>
</dbReference>
<gene>
    <name evidence="3" type="ORF">BV898_19491</name>
</gene>
<evidence type="ECO:0000259" key="2">
    <source>
        <dbReference type="Pfam" id="PF13837"/>
    </source>
</evidence>
<dbReference type="Gene3D" id="1.10.10.60">
    <property type="entry name" value="Homeodomain-like"/>
    <property type="match status" value="1"/>
</dbReference>
<feature type="region of interest" description="Disordered" evidence="1">
    <location>
        <begin position="176"/>
        <end position="297"/>
    </location>
</feature>
<dbReference type="EMBL" id="MTYJ01000542">
    <property type="protein sequence ID" value="OWA55107.1"/>
    <property type="molecule type" value="Genomic_DNA"/>
</dbReference>
<protein>
    <recommendedName>
        <fullName evidence="2">Myb/SANT-like DNA-binding domain-containing protein</fullName>
    </recommendedName>
</protein>
<organism evidence="3 4">
    <name type="scientific">Hypsibius exemplaris</name>
    <name type="common">Freshwater tardigrade</name>
    <dbReference type="NCBI Taxonomy" id="2072580"/>
    <lineage>
        <taxon>Eukaryota</taxon>
        <taxon>Metazoa</taxon>
        <taxon>Ecdysozoa</taxon>
        <taxon>Tardigrada</taxon>
        <taxon>Eutardigrada</taxon>
        <taxon>Parachela</taxon>
        <taxon>Hypsibioidea</taxon>
        <taxon>Hypsibiidae</taxon>
        <taxon>Hypsibius</taxon>
    </lineage>
</organism>
<dbReference type="Proteomes" id="UP000192578">
    <property type="component" value="Unassembled WGS sequence"/>
</dbReference>
<name>A0A9X6NJ60_HYPEX</name>
<sequence>MSFSLPAVGTLDCVIVTEGGVASPGLIDACVAKSVPLVTLEWLTQTLIRGTRQNYLSWPYRRRGGQTYRDMNLKQRFDAAKNKTIDWNDVVPLLTNEGYSRDVQQLKDKWNKLKSDYNAILEIPHTYFWFNSATSFHFKISSADAPPQSANINGHSGKTASITTVATSQAELEEEQRKRLAAEENARRQEEEAQARREEEQLQQRLAEEAEAKSKAEEAAVVRQREEAAARARNEEQERRRVAEAEEKARAEELRLEKEAEKERLKRQKSEDAKRKKEEERQRKEQERLERERFEAK</sequence>
<dbReference type="InterPro" id="IPR044822">
    <property type="entry name" value="Myb_DNA-bind_4"/>
</dbReference>
<evidence type="ECO:0000256" key="1">
    <source>
        <dbReference type="SAM" id="MobiDB-lite"/>
    </source>
</evidence>
<feature type="domain" description="Myb/SANT-like DNA-binding" evidence="2">
    <location>
        <begin position="70"/>
        <end position="121"/>
    </location>
</feature>
<dbReference type="AlphaFoldDB" id="A0A9X6NJ60"/>
<dbReference type="OrthoDB" id="129353at2759"/>
<evidence type="ECO:0000313" key="3">
    <source>
        <dbReference type="EMBL" id="OWA55107.1"/>
    </source>
</evidence>